<dbReference type="STRING" id="391587.KAOT1_04012"/>
<feature type="transmembrane region" description="Helical" evidence="1">
    <location>
        <begin position="63"/>
        <end position="81"/>
    </location>
</feature>
<evidence type="ECO:0000313" key="2">
    <source>
        <dbReference type="EMBL" id="EDP96545.1"/>
    </source>
</evidence>
<keyword evidence="1" id="KW-0472">Membrane</keyword>
<evidence type="ECO:0000256" key="1">
    <source>
        <dbReference type="SAM" id="Phobius"/>
    </source>
</evidence>
<keyword evidence="3" id="KW-1185">Reference proteome</keyword>
<protein>
    <submittedName>
        <fullName evidence="2">Uncharacterized protein</fullName>
    </submittedName>
</protein>
<keyword evidence="1" id="KW-0812">Transmembrane</keyword>
<accession>A9DWD7</accession>
<proteinExistence type="predicted"/>
<dbReference type="eggNOG" id="ENOG502ZQ2B">
    <property type="taxonomic scope" value="Bacteria"/>
</dbReference>
<sequence length="82" mass="9527">MISLFEIDITRYNRLLNEKDLIIFSLQTKITNLNSMQTNDQLHIDALNRTIKKKNKQIRQGKFVKWILTAGLAIVSSVLILK</sequence>
<gene>
    <name evidence="2" type="ORF">KAOT1_04012</name>
</gene>
<reference evidence="2 3" key="1">
    <citation type="journal article" date="2011" name="J. Bacteriol.">
        <title>Genome sequence of the algicidal bacterium Kordia algicida OT-1.</title>
        <authorList>
            <person name="Lee H.S."/>
            <person name="Kang S.G."/>
            <person name="Kwon K.K."/>
            <person name="Lee J.H."/>
            <person name="Kim S.J."/>
        </authorList>
    </citation>
    <scope>NUCLEOTIDE SEQUENCE [LARGE SCALE GENOMIC DNA]</scope>
    <source>
        <strain evidence="2 3">OT-1</strain>
    </source>
</reference>
<dbReference type="Proteomes" id="UP000002945">
    <property type="component" value="Unassembled WGS sequence"/>
</dbReference>
<dbReference type="HOGENOM" id="CLU_2553824_0_0_10"/>
<evidence type="ECO:0000313" key="3">
    <source>
        <dbReference type="Proteomes" id="UP000002945"/>
    </source>
</evidence>
<comment type="caution">
    <text evidence="2">The sequence shown here is derived from an EMBL/GenBank/DDBJ whole genome shotgun (WGS) entry which is preliminary data.</text>
</comment>
<dbReference type="AlphaFoldDB" id="A9DWD7"/>
<dbReference type="EMBL" id="ABIB01000004">
    <property type="protein sequence ID" value="EDP96545.1"/>
    <property type="molecule type" value="Genomic_DNA"/>
</dbReference>
<name>A9DWD7_9FLAO</name>
<keyword evidence="1" id="KW-1133">Transmembrane helix</keyword>
<organism evidence="2 3">
    <name type="scientific">Kordia algicida OT-1</name>
    <dbReference type="NCBI Taxonomy" id="391587"/>
    <lineage>
        <taxon>Bacteria</taxon>
        <taxon>Pseudomonadati</taxon>
        <taxon>Bacteroidota</taxon>
        <taxon>Flavobacteriia</taxon>
        <taxon>Flavobacteriales</taxon>
        <taxon>Flavobacteriaceae</taxon>
        <taxon>Kordia</taxon>
    </lineage>
</organism>